<keyword evidence="2" id="KW-1185">Reference proteome</keyword>
<reference evidence="1 2" key="1">
    <citation type="submission" date="2021-03" db="EMBL/GenBank/DDBJ databases">
        <title>Fibrella sp. HMF5036 genome sequencing and assembly.</title>
        <authorList>
            <person name="Kang H."/>
            <person name="Kim H."/>
            <person name="Bae S."/>
            <person name="Joh K."/>
        </authorList>
    </citation>
    <scope>NUCLEOTIDE SEQUENCE [LARGE SCALE GENOMIC DNA]</scope>
    <source>
        <strain evidence="1 2">HMF5036</strain>
    </source>
</reference>
<comment type="caution">
    <text evidence="1">The sequence shown here is derived from an EMBL/GenBank/DDBJ whole genome shotgun (WGS) entry which is preliminary data.</text>
</comment>
<dbReference type="EMBL" id="JAFMYU010000003">
    <property type="protein sequence ID" value="MBO0930559.1"/>
    <property type="molecule type" value="Genomic_DNA"/>
</dbReference>
<evidence type="ECO:0000313" key="1">
    <source>
        <dbReference type="EMBL" id="MBO0930559.1"/>
    </source>
</evidence>
<dbReference type="Proteomes" id="UP000664795">
    <property type="component" value="Unassembled WGS sequence"/>
</dbReference>
<name>A0A939G1Z2_9BACT</name>
<dbReference type="AlphaFoldDB" id="A0A939G1Z2"/>
<evidence type="ECO:0000313" key="2">
    <source>
        <dbReference type="Proteomes" id="UP000664795"/>
    </source>
</evidence>
<accession>A0A939G1Z2</accession>
<organism evidence="1 2">
    <name type="scientific">Fibrella aquatilis</name>
    <dbReference type="NCBI Taxonomy" id="2817059"/>
    <lineage>
        <taxon>Bacteria</taxon>
        <taxon>Pseudomonadati</taxon>
        <taxon>Bacteroidota</taxon>
        <taxon>Cytophagia</taxon>
        <taxon>Cytophagales</taxon>
        <taxon>Spirosomataceae</taxon>
        <taxon>Fibrella</taxon>
    </lineage>
</organism>
<gene>
    <name evidence="1" type="ORF">J2I48_06115</name>
</gene>
<proteinExistence type="predicted"/>
<sequence length="172" mass="19915">MTSYDFNEHRHNFATWTAARASQRGFAKTPIIKTAIESSGLRRFAEMELDDSSTDFESFHKSCAFDLIDSFRNQDFSDVSYGRAAKIISIYLKTSVILTSKGDCRKSRIIHPPIDNILLTKIASIYPSLRHLKSVKWTTLSENAYWSLVKELKSEFTPFDWTLERFWQLEVS</sequence>
<dbReference type="RefSeq" id="WP_207334514.1">
    <property type="nucleotide sequence ID" value="NZ_JAFMYU010000003.1"/>
</dbReference>
<protein>
    <submittedName>
        <fullName evidence="1">Uncharacterized protein</fullName>
    </submittedName>
</protein>